<feature type="modified residue" description="4-aspartylphosphate" evidence="2">
    <location>
        <position position="62"/>
    </location>
</feature>
<dbReference type="AlphaFoldDB" id="A0A2U2NAD5"/>
<dbReference type="EMBL" id="QFFM01000009">
    <property type="protein sequence ID" value="PWG66111.1"/>
    <property type="molecule type" value="Genomic_DNA"/>
</dbReference>
<dbReference type="InterPro" id="IPR000792">
    <property type="entry name" value="Tscrpt_reg_LuxR_C"/>
</dbReference>
<evidence type="ECO:0000256" key="2">
    <source>
        <dbReference type="PROSITE-ProRule" id="PRU00169"/>
    </source>
</evidence>
<dbReference type="InterPro" id="IPR016032">
    <property type="entry name" value="Sig_transdc_resp-reg_C-effctor"/>
</dbReference>
<feature type="domain" description="HTH luxR-type" evidence="3">
    <location>
        <begin position="149"/>
        <end position="214"/>
    </location>
</feature>
<dbReference type="Proteomes" id="UP000245876">
    <property type="component" value="Unassembled WGS sequence"/>
</dbReference>
<dbReference type="OrthoDB" id="3243323at2"/>
<dbReference type="Gene3D" id="3.40.50.2300">
    <property type="match status" value="1"/>
</dbReference>
<dbReference type="Pfam" id="PF00196">
    <property type="entry name" value="GerE"/>
    <property type="match status" value="1"/>
</dbReference>
<comment type="caution">
    <text evidence="5">The sequence shown here is derived from an EMBL/GenBank/DDBJ whole genome shotgun (WGS) entry which is preliminary data.</text>
</comment>
<dbReference type="SUPFAM" id="SSF46894">
    <property type="entry name" value="C-terminal effector domain of the bipartite response regulators"/>
    <property type="match status" value="1"/>
</dbReference>
<dbReference type="InterPro" id="IPR011006">
    <property type="entry name" value="CheY-like_superfamily"/>
</dbReference>
<evidence type="ECO:0000313" key="5">
    <source>
        <dbReference type="EMBL" id="PWG66111.1"/>
    </source>
</evidence>
<keyword evidence="2" id="KW-0597">Phosphoprotein</keyword>
<dbReference type="GO" id="GO:0000160">
    <property type="term" value="P:phosphorelay signal transduction system"/>
    <property type="evidence" value="ECO:0007669"/>
    <property type="project" value="InterPro"/>
</dbReference>
<dbReference type="SUPFAM" id="SSF52172">
    <property type="entry name" value="CheY-like"/>
    <property type="match status" value="1"/>
</dbReference>
<reference evidence="5 6" key="1">
    <citation type="journal article" date="2018" name="Int. J. Syst. Evol. Microbiol.">
        <title>Bifidobacterium callitrichidarum sp. nov. from the faeces of the emperor tamarin (Saguinus imperator).</title>
        <authorList>
            <person name="Modesto M."/>
            <person name="Michelini S."/>
            <person name="Sansosti M.C."/>
            <person name="De Filippo C."/>
            <person name="Cavalieri D."/>
            <person name="Qvirist L."/>
            <person name="Andlid T."/>
            <person name="Spiezio C."/>
            <person name="Sandri C."/>
            <person name="Pascarelli S."/>
            <person name="Sgorbati B."/>
            <person name="Mattarelli P."/>
        </authorList>
    </citation>
    <scope>NUCLEOTIDE SEQUENCE [LARGE SCALE GENOMIC DNA]</scope>
    <source>
        <strain evidence="5 6">TRI 5</strain>
    </source>
</reference>
<name>A0A2U2NAD5_9BIFI</name>
<proteinExistence type="predicted"/>
<dbReference type="GO" id="GO:0003677">
    <property type="term" value="F:DNA binding"/>
    <property type="evidence" value="ECO:0007669"/>
    <property type="project" value="UniProtKB-KW"/>
</dbReference>
<dbReference type="GO" id="GO:0006355">
    <property type="term" value="P:regulation of DNA-templated transcription"/>
    <property type="evidence" value="ECO:0007669"/>
    <property type="project" value="InterPro"/>
</dbReference>
<dbReference type="SMART" id="SM00448">
    <property type="entry name" value="REC"/>
    <property type="match status" value="1"/>
</dbReference>
<dbReference type="PANTHER" id="PTHR43214">
    <property type="entry name" value="TWO-COMPONENT RESPONSE REGULATOR"/>
    <property type="match status" value="1"/>
</dbReference>
<dbReference type="PROSITE" id="PS50110">
    <property type="entry name" value="RESPONSE_REGULATORY"/>
    <property type="match status" value="1"/>
</dbReference>
<evidence type="ECO:0000256" key="1">
    <source>
        <dbReference type="ARBA" id="ARBA00023125"/>
    </source>
</evidence>
<organism evidence="5 6">
    <name type="scientific">Bifidobacterium callitrichidarum</name>
    <dbReference type="NCBI Taxonomy" id="2052941"/>
    <lineage>
        <taxon>Bacteria</taxon>
        <taxon>Bacillati</taxon>
        <taxon>Actinomycetota</taxon>
        <taxon>Actinomycetes</taxon>
        <taxon>Bifidobacteriales</taxon>
        <taxon>Bifidobacteriaceae</taxon>
        <taxon>Bifidobacterium</taxon>
    </lineage>
</organism>
<dbReference type="PROSITE" id="PS50043">
    <property type="entry name" value="HTH_LUXR_2"/>
    <property type="match status" value="1"/>
</dbReference>
<evidence type="ECO:0000259" key="3">
    <source>
        <dbReference type="PROSITE" id="PS50043"/>
    </source>
</evidence>
<dbReference type="InterPro" id="IPR039420">
    <property type="entry name" value="WalR-like"/>
</dbReference>
<keyword evidence="6" id="KW-1185">Reference proteome</keyword>
<dbReference type="PANTHER" id="PTHR43214:SF43">
    <property type="entry name" value="TWO-COMPONENT RESPONSE REGULATOR"/>
    <property type="match status" value="1"/>
</dbReference>
<feature type="domain" description="Response regulatory" evidence="4">
    <location>
        <begin position="6"/>
        <end position="127"/>
    </location>
</feature>
<gene>
    <name evidence="5" type="ORF">DF196_05235</name>
</gene>
<dbReference type="Pfam" id="PF00072">
    <property type="entry name" value="Response_reg"/>
    <property type="match status" value="1"/>
</dbReference>
<dbReference type="InterPro" id="IPR001789">
    <property type="entry name" value="Sig_transdc_resp-reg_receiver"/>
</dbReference>
<evidence type="ECO:0000313" key="6">
    <source>
        <dbReference type="Proteomes" id="UP000245876"/>
    </source>
</evidence>
<sequence>METVTTIGIVDNDRFALTMLAQTVGRAMAGANVLWAVESGAQALHHCLYEGGQSVPDVLLLDMSLTDIPGPDVCRRIREAQERPAVLGITSYSLGHYQQLAIDAGAQGLIAKSVTPRELVSAISTIAQGATIGEGFMTAAAARMKLVSAEQSNADLSNREQEVLRLYAANFSTEEIAAKLGIKASTVFVVMKHAKTKLGVATRSEAIRAFLAQQA</sequence>
<dbReference type="SMART" id="SM00421">
    <property type="entry name" value="HTH_LUXR"/>
    <property type="match status" value="1"/>
</dbReference>
<keyword evidence="1 5" id="KW-0238">DNA-binding</keyword>
<evidence type="ECO:0000259" key="4">
    <source>
        <dbReference type="PROSITE" id="PS50110"/>
    </source>
</evidence>
<dbReference type="CDD" id="cd06170">
    <property type="entry name" value="LuxR_C_like"/>
    <property type="match status" value="1"/>
</dbReference>
<accession>A0A2U2NAD5</accession>
<protein>
    <submittedName>
        <fullName evidence="5">DNA-binding response regulator</fullName>
    </submittedName>
</protein>
<dbReference type="PRINTS" id="PR00038">
    <property type="entry name" value="HTHLUXR"/>
</dbReference>